<evidence type="ECO:0000256" key="3">
    <source>
        <dbReference type="ARBA" id="ARBA00048615"/>
    </source>
</evidence>
<evidence type="ECO:0000313" key="6">
    <source>
        <dbReference type="EMBL" id="SOY31679.1"/>
    </source>
</evidence>
<keyword evidence="7" id="KW-1185">Reference proteome</keyword>
<dbReference type="RefSeq" id="WP_103241666.1">
    <property type="nucleotide sequence ID" value="NZ_JANJZD010000030.1"/>
</dbReference>
<evidence type="ECO:0000259" key="5">
    <source>
        <dbReference type="Pfam" id="PF08125"/>
    </source>
</evidence>
<feature type="domain" description="Mannitol dehydrogenase N-terminal" evidence="4">
    <location>
        <begin position="17"/>
        <end position="259"/>
    </location>
</feature>
<dbReference type="Proteomes" id="UP000236311">
    <property type="component" value="Unassembled WGS sequence"/>
</dbReference>
<dbReference type="PANTHER" id="PTHR30524:SF0">
    <property type="entry name" value="ALTRONATE OXIDOREDUCTASE-RELATED"/>
    <property type="match status" value="1"/>
</dbReference>
<comment type="catalytic activity">
    <reaction evidence="3">
        <text>D-mannitol 1-phosphate + NAD(+) = beta-D-fructose 6-phosphate + NADH + H(+)</text>
        <dbReference type="Rhea" id="RHEA:19661"/>
        <dbReference type="ChEBI" id="CHEBI:15378"/>
        <dbReference type="ChEBI" id="CHEBI:57540"/>
        <dbReference type="ChEBI" id="CHEBI:57634"/>
        <dbReference type="ChEBI" id="CHEBI:57945"/>
        <dbReference type="ChEBI" id="CHEBI:61381"/>
        <dbReference type="EC" id="1.1.1.17"/>
    </reaction>
</comment>
<dbReference type="GO" id="GO:0009026">
    <property type="term" value="F:tagaturonate reductase activity"/>
    <property type="evidence" value="ECO:0007669"/>
    <property type="project" value="UniProtKB-EC"/>
</dbReference>
<organism evidence="6 7">
    <name type="scientific">Acetatifactor muris</name>
    <dbReference type="NCBI Taxonomy" id="879566"/>
    <lineage>
        <taxon>Bacteria</taxon>
        <taxon>Bacillati</taxon>
        <taxon>Bacillota</taxon>
        <taxon>Clostridia</taxon>
        <taxon>Lachnospirales</taxon>
        <taxon>Lachnospiraceae</taxon>
        <taxon>Acetatifactor</taxon>
    </lineage>
</organism>
<proteinExistence type="predicted"/>
<dbReference type="OrthoDB" id="9768714at2"/>
<dbReference type="NCBIfam" id="NF002969">
    <property type="entry name" value="PRK03643.1"/>
    <property type="match status" value="1"/>
</dbReference>
<dbReference type="GO" id="GO:0008926">
    <property type="term" value="F:mannitol-1-phosphate 5-dehydrogenase activity"/>
    <property type="evidence" value="ECO:0007669"/>
    <property type="project" value="UniProtKB-EC"/>
</dbReference>
<evidence type="ECO:0000256" key="1">
    <source>
        <dbReference type="ARBA" id="ARBA00023002"/>
    </source>
</evidence>
<dbReference type="Gene3D" id="1.10.1040.10">
    <property type="entry name" value="N-(1-d-carboxylethyl)-l-norvaline Dehydrogenase, domain 2"/>
    <property type="match status" value="1"/>
</dbReference>
<dbReference type="Pfam" id="PF08125">
    <property type="entry name" value="Mannitol_dh_C"/>
    <property type="match status" value="1"/>
</dbReference>
<dbReference type="Pfam" id="PF01232">
    <property type="entry name" value="Mannitol_dh"/>
    <property type="match status" value="1"/>
</dbReference>
<feature type="domain" description="Mannitol dehydrogenase C-terminal" evidence="5">
    <location>
        <begin position="274"/>
        <end position="473"/>
    </location>
</feature>
<reference evidence="6 7" key="1">
    <citation type="submission" date="2018-01" db="EMBL/GenBank/DDBJ databases">
        <authorList>
            <person name="Gaut B.S."/>
            <person name="Morton B.R."/>
            <person name="Clegg M.T."/>
            <person name="Duvall M.R."/>
        </authorList>
    </citation>
    <scope>NUCLEOTIDE SEQUENCE [LARGE SCALE GENOMIC DNA]</scope>
    <source>
        <strain evidence="6">GP69</strain>
    </source>
</reference>
<keyword evidence="2" id="KW-0520">NAD</keyword>
<dbReference type="PANTHER" id="PTHR30524">
    <property type="entry name" value="MANNITOL-1-PHOSPHATE 5-DEHYDROGENASE"/>
    <property type="match status" value="1"/>
</dbReference>
<dbReference type="EMBL" id="OFSM01000029">
    <property type="protein sequence ID" value="SOY31679.1"/>
    <property type="molecule type" value="Genomic_DNA"/>
</dbReference>
<dbReference type="Gene3D" id="3.40.50.720">
    <property type="entry name" value="NAD(P)-binding Rossmann-like Domain"/>
    <property type="match status" value="1"/>
</dbReference>
<dbReference type="InterPro" id="IPR008927">
    <property type="entry name" value="6-PGluconate_DH-like_C_sf"/>
</dbReference>
<keyword evidence="1 6" id="KW-0560">Oxidoreductase</keyword>
<dbReference type="GO" id="GO:0019698">
    <property type="term" value="P:D-galacturonate catabolic process"/>
    <property type="evidence" value="ECO:0007669"/>
    <property type="project" value="TreeGrafter"/>
</dbReference>
<protein>
    <submittedName>
        <fullName evidence="6">Altronate oxidoreductase</fullName>
        <ecNumber evidence="6">1.1.1.58</ecNumber>
    </submittedName>
</protein>
<dbReference type="InterPro" id="IPR013131">
    <property type="entry name" value="Mannitol_DH_N"/>
</dbReference>
<dbReference type="GO" id="GO:0019592">
    <property type="term" value="P:mannitol catabolic process"/>
    <property type="evidence" value="ECO:0007669"/>
    <property type="project" value="TreeGrafter"/>
</dbReference>
<evidence type="ECO:0000313" key="7">
    <source>
        <dbReference type="Proteomes" id="UP000236311"/>
    </source>
</evidence>
<dbReference type="InterPro" id="IPR036291">
    <property type="entry name" value="NAD(P)-bd_dom_sf"/>
</dbReference>
<dbReference type="AlphaFoldDB" id="A0A2K4ZMG2"/>
<dbReference type="EC" id="1.1.1.58" evidence="6"/>
<evidence type="ECO:0000256" key="2">
    <source>
        <dbReference type="ARBA" id="ARBA00023027"/>
    </source>
</evidence>
<evidence type="ECO:0000259" key="4">
    <source>
        <dbReference type="Pfam" id="PF01232"/>
    </source>
</evidence>
<dbReference type="InterPro" id="IPR013118">
    <property type="entry name" value="Mannitol_DH_C"/>
</dbReference>
<name>A0A2K4ZMG2_9FIRM</name>
<dbReference type="SUPFAM" id="SSF48179">
    <property type="entry name" value="6-phosphogluconate dehydrogenase C-terminal domain-like"/>
    <property type="match status" value="1"/>
</dbReference>
<dbReference type="SUPFAM" id="SSF51735">
    <property type="entry name" value="NAD(P)-binding Rossmann-fold domains"/>
    <property type="match status" value="1"/>
</dbReference>
<dbReference type="GO" id="GO:0005829">
    <property type="term" value="C:cytosol"/>
    <property type="evidence" value="ECO:0007669"/>
    <property type="project" value="TreeGrafter"/>
</dbReference>
<gene>
    <name evidence="6" type="primary">uxaB</name>
    <name evidence="6" type="ORF">AMURIS_04424</name>
</gene>
<accession>A0A2K4ZMG2</accession>
<dbReference type="InterPro" id="IPR013328">
    <property type="entry name" value="6PGD_dom2"/>
</dbReference>
<sequence>MEILNKAMTNKKERPIRVVQFGEGNFLRAFVDYMIDIANEQGKFDGDIVLIKPISFGSLDSFHRQDCQYTVSLRGMVDGEAKILNRQVTSVADAVDAYEEYDKYMGLAEIDTLRFVVSNTTEAGIVYDAEDKFELNPPKSFPGKLTKFLYHRYETFQGDMDKGLVMLPVELIDDNGIMLKKCVMQLIELWNLGGEFRTWVEEACVFTSTLVDRIVTGYPRDTIEEEWKALGYEDRILVTGEPFALWVIESPKDISGELPLPEAGLPVIFTDNQKPYKQRKVRILNGAHTSFVLASYLCGNDIVKQSMEDDDIRNFMTKIIFDEVIPTLTLPEEELKEFAEAVITRFNNPYVKHALLSISLNSVSKWRARCMPSLLGYVEKFGKLPAHLTFSLAALMAFYHGTEIRDKALIGHRDGQEYNILDDMEVLEFFRDNCEKDSRVFVESFLGNESFFGQNLNQVAGLTDAVTAYLEDIKTNGMRAALCKIS</sequence>